<dbReference type="GO" id="GO:0043168">
    <property type="term" value="F:anion binding"/>
    <property type="evidence" value="ECO:0007669"/>
    <property type="project" value="UniProtKB-ARBA"/>
</dbReference>
<dbReference type="SUPFAM" id="SSF50129">
    <property type="entry name" value="GroES-like"/>
    <property type="match status" value="1"/>
</dbReference>
<dbReference type="PANTHER" id="PTHR43401:SF2">
    <property type="entry name" value="L-THREONINE 3-DEHYDROGENASE"/>
    <property type="match status" value="1"/>
</dbReference>
<dbReference type="InterPro" id="IPR011032">
    <property type="entry name" value="GroES-like_sf"/>
</dbReference>
<dbReference type="OrthoDB" id="73567at2157"/>
<proteinExistence type="predicted"/>
<protein>
    <submittedName>
        <fullName evidence="5">L-iditol 2-dehydrogenase</fullName>
    </submittedName>
</protein>
<dbReference type="InterPro" id="IPR013149">
    <property type="entry name" value="ADH-like_C"/>
</dbReference>
<dbReference type="Gene3D" id="3.90.180.10">
    <property type="entry name" value="Medium-chain alcohol dehydrogenases, catalytic domain"/>
    <property type="match status" value="1"/>
</dbReference>
<gene>
    <name evidence="5" type="ORF">SAMN04487967_1437</name>
</gene>
<evidence type="ECO:0000313" key="6">
    <source>
        <dbReference type="Proteomes" id="UP000199112"/>
    </source>
</evidence>
<dbReference type="GO" id="GO:0051262">
    <property type="term" value="P:protein tetramerization"/>
    <property type="evidence" value="ECO:0007669"/>
    <property type="project" value="UniProtKB-ARBA"/>
</dbReference>
<keyword evidence="6" id="KW-1185">Reference proteome</keyword>
<feature type="domain" description="Alcohol dehydrogenase-like C-terminal" evidence="3">
    <location>
        <begin position="180"/>
        <end position="301"/>
    </location>
</feature>
<dbReference type="InterPro" id="IPR050129">
    <property type="entry name" value="Zn_alcohol_dh"/>
</dbReference>
<dbReference type="AlphaFoldDB" id="A0A1H6FRL7"/>
<keyword evidence="1" id="KW-0560">Oxidoreductase</keyword>
<feature type="domain" description="Alcohol dehydrogenase-like N-terminal" evidence="4">
    <location>
        <begin position="25"/>
        <end position="139"/>
    </location>
</feature>
<evidence type="ECO:0000259" key="3">
    <source>
        <dbReference type="Pfam" id="PF00107"/>
    </source>
</evidence>
<feature type="region of interest" description="Disordered" evidence="2">
    <location>
        <begin position="1"/>
        <end position="24"/>
    </location>
</feature>
<dbReference type="SUPFAM" id="SSF51735">
    <property type="entry name" value="NAD(P)-binding Rossmann-fold domains"/>
    <property type="match status" value="1"/>
</dbReference>
<evidence type="ECO:0000313" key="5">
    <source>
        <dbReference type="EMBL" id="SEH13539.1"/>
    </source>
</evidence>
<name>A0A1H6FRL7_9EURY</name>
<dbReference type="PANTHER" id="PTHR43401">
    <property type="entry name" value="L-THREONINE 3-DEHYDROGENASE"/>
    <property type="match status" value="1"/>
</dbReference>
<evidence type="ECO:0000256" key="2">
    <source>
        <dbReference type="SAM" id="MobiDB-lite"/>
    </source>
</evidence>
<dbReference type="GO" id="GO:0030554">
    <property type="term" value="F:adenyl nucleotide binding"/>
    <property type="evidence" value="ECO:0007669"/>
    <property type="project" value="UniProtKB-ARBA"/>
</dbReference>
<dbReference type="Proteomes" id="UP000199112">
    <property type="component" value="Unassembled WGS sequence"/>
</dbReference>
<dbReference type="InterPro" id="IPR036291">
    <property type="entry name" value="NAD(P)-bd_dom_sf"/>
</dbReference>
<evidence type="ECO:0000259" key="4">
    <source>
        <dbReference type="Pfam" id="PF08240"/>
    </source>
</evidence>
<dbReference type="Gene3D" id="3.40.50.720">
    <property type="entry name" value="NAD(P)-binding Rossmann-like Domain"/>
    <property type="match status" value="1"/>
</dbReference>
<dbReference type="Pfam" id="PF00107">
    <property type="entry name" value="ADH_zinc_N"/>
    <property type="match status" value="1"/>
</dbReference>
<organism evidence="5 6">
    <name type="scientific">Natronorubrum sediminis</name>
    <dbReference type="NCBI Taxonomy" id="640943"/>
    <lineage>
        <taxon>Archaea</taxon>
        <taxon>Methanobacteriati</taxon>
        <taxon>Methanobacteriota</taxon>
        <taxon>Stenosarchaea group</taxon>
        <taxon>Halobacteria</taxon>
        <taxon>Halobacteriales</taxon>
        <taxon>Natrialbaceae</taxon>
        <taxon>Natronorubrum</taxon>
    </lineage>
</organism>
<accession>A0A1H6FRL7</accession>
<dbReference type="InterPro" id="IPR013154">
    <property type="entry name" value="ADH-like_N"/>
</dbReference>
<evidence type="ECO:0000256" key="1">
    <source>
        <dbReference type="ARBA" id="ARBA00023002"/>
    </source>
</evidence>
<dbReference type="GO" id="GO:0016616">
    <property type="term" value="F:oxidoreductase activity, acting on the CH-OH group of donors, NAD or NADP as acceptor"/>
    <property type="evidence" value="ECO:0007669"/>
    <property type="project" value="UniProtKB-ARBA"/>
</dbReference>
<sequence>MRALVKRRPKRGMTLEQRDVPTPGTGEVRIRVESVGIDGGAEALIYDWHESKHHYEPALPQLFGHEFAGVVDEVHSSVERVQAGERVAVEPVVGCGTCRHCRRGAFAICPDRRLIGLDTDSDGAFAEYVTVPQETLYPIGGLEADVGVFLELLALGVHGLEKSEFELGDRVAIVGPGPVGIGTLVAVVAAGAGSVTVVGTDADTEDRLPLARELGATTAVTADDLEAGASFDSVFETAGSPAALDLATKRVQPGGEIVQIGLFHGQEGVSVDLTGLVRRSVSITTVYGRRASSWRRAIAIAEQVDLSPALGPSFDLEAYESAFEAVATRSGIKVTLHP</sequence>
<dbReference type="GO" id="GO:0044281">
    <property type="term" value="P:small molecule metabolic process"/>
    <property type="evidence" value="ECO:0007669"/>
    <property type="project" value="UniProtKB-ARBA"/>
</dbReference>
<reference evidence="6" key="1">
    <citation type="submission" date="2016-10" db="EMBL/GenBank/DDBJ databases">
        <authorList>
            <person name="Varghese N."/>
            <person name="Submissions S."/>
        </authorList>
    </citation>
    <scope>NUCLEOTIDE SEQUENCE [LARGE SCALE GENOMIC DNA]</scope>
    <source>
        <strain evidence="6">CGMCC 1.8981</strain>
    </source>
</reference>
<feature type="compositionally biased region" description="Basic residues" evidence="2">
    <location>
        <begin position="1"/>
        <end position="11"/>
    </location>
</feature>
<dbReference type="EMBL" id="FNWL01000001">
    <property type="protein sequence ID" value="SEH13539.1"/>
    <property type="molecule type" value="Genomic_DNA"/>
</dbReference>
<dbReference type="Pfam" id="PF08240">
    <property type="entry name" value="ADH_N"/>
    <property type="match status" value="1"/>
</dbReference>